<protein>
    <submittedName>
        <fullName evidence="6">Flagellar protein FliS</fullName>
    </submittedName>
</protein>
<evidence type="ECO:0000256" key="5">
    <source>
        <dbReference type="ARBA" id="ARBA00023186"/>
    </source>
</evidence>
<dbReference type="PANTHER" id="PTHR34773:SF1">
    <property type="entry name" value="FLAGELLAR SECRETION CHAPERONE FLIS"/>
    <property type="match status" value="1"/>
</dbReference>
<dbReference type="GO" id="GO:0005829">
    <property type="term" value="C:cytosol"/>
    <property type="evidence" value="ECO:0007669"/>
    <property type="project" value="UniProtKB-SubCell"/>
</dbReference>
<dbReference type="GO" id="GO:0044780">
    <property type="term" value="P:bacterial-type flagellum assembly"/>
    <property type="evidence" value="ECO:0007669"/>
    <property type="project" value="InterPro"/>
</dbReference>
<comment type="subcellular location">
    <subcellularLocation>
        <location evidence="1">Cytoplasm</location>
        <location evidence="1">Cytosol</location>
    </subcellularLocation>
</comment>
<keyword evidence="4" id="KW-1005">Bacterial flagellum biogenesis</keyword>
<dbReference type="RefSeq" id="WP_156738753.1">
    <property type="nucleotide sequence ID" value="NZ_CACRYJ010000004.1"/>
</dbReference>
<organism evidence="6 7">
    <name type="scientific">Occultella aeris</name>
    <dbReference type="NCBI Taxonomy" id="2761496"/>
    <lineage>
        <taxon>Bacteria</taxon>
        <taxon>Bacillati</taxon>
        <taxon>Actinomycetota</taxon>
        <taxon>Actinomycetes</taxon>
        <taxon>Micrococcales</taxon>
        <taxon>Ruaniaceae</taxon>
        <taxon>Occultella</taxon>
    </lineage>
</organism>
<keyword evidence="6" id="KW-0282">Flagellum</keyword>
<dbReference type="GO" id="GO:0071973">
    <property type="term" value="P:bacterial-type flagellum-dependent cell motility"/>
    <property type="evidence" value="ECO:0007669"/>
    <property type="project" value="TreeGrafter"/>
</dbReference>
<keyword evidence="6" id="KW-0966">Cell projection</keyword>
<evidence type="ECO:0000256" key="4">
    <source>
        <dbReference type="ARBA" id="ARBA00022795"/>
    </source>
</evidence>
<keyword evidence="7" id="KW-1185">Reference proteome</keyword>
<evidence type="ECO:0000256" key="3">
    <source>
        <dbReference type="ARBA" id="ARBA00022490"/>
    </source>
</evidence>
<evidence type="ECO:0000313" key="6">
    <source>
        <dbReference type="EMBL" id="VZO34897.1"/>
    </source>
</evidence>
<keyword evidence="5" id="KW-0143">Chaperone</keyword>
<comment type="caution">
    <text evidence="6">The sequence shown here is derived from an EMBL/GenBank/DDBJ whole genome shotgun (WGS) entry which is preliminary data.</text>
</comment>
<evidence type="ECO:0000313" key="7">
    <source>
        <dbReference type="Proteomes" id="UP000419743"/>
    </source>
</evidence>
<accession>A0A7M4DDH8</accession>
<dbReference type="NCBIfam" id="TIGR00208">
    <property type="entry name" value="fliS"/>
    <property type="match status" value="1"/>
</dbReference>
<dbReference type="InterPro" id="IPR036584">
    <property type="entry name" value="FliS_sf"/>
</dbReference>
<keyword evidence="3" id="KW-0963">Cytoplasm</keyword>
<dbReference type="Proteomes" id="UP000419743">
    <property type="component" value="Unassembled WGS sequence"/>
</dbReference>
<dbReference type="Pfam" id="PF02561">
    <property type="entry name" value="FliS"/>
    <property type="match status" value="1"/>
</dbReference>
<keyword evidence="6" id="KW-0969">Cilium</keyword>
<dbReference type="InterPro" id="IPR003713">
    <property type="entry name" value="FliS"/>
</dbReference>
<name>A0A7M4DDH8_9MICO</name>
<evidence type="ECO:0000256" key="1">
    <source>
        <dbReference type="ARBA" id="ARBA00004514"/>
    </source>
</evidence>
<comment type="similarity">
    <text evidence="2">Belongs to the FliS family.</text>
</comment>
<dbReference type="CDD" id="cd16098">
    <property type="entry name" value="FliS"/>
    <property type="match status" value="1"/>
</dbReference>
<gene>
    <name evidence="6" type="primary">fliS</name>
    <name evidence="6" type="ORF">HALOF300_00167</name>
</gene>
<dbReference type="SUPFAM" id="SSF101116">
    <property type="entry name" value="Flagellar export chaperone FliS"/>
    <property type="match status" value="1"/>
</dbReference>
<dbReference type="EMBL" id="CACRYJ010000004">
    <property type="protein sequence ID" value="VZO34897.1"/>
    <property type="molecule type" value="Genomic_DNA"/>
</dbReference>
<sequence length="139" mass="14874">MTTLSTARRSYLADQVLAASPARLVTMLYDRLMLDLSRAETAQRAGEWSQATTQLVHAQSIVTELMTTLDVDAWDGAAQLHAIYVYALSTLLTASSTRDAELTASVCELLEPIRQAWHDAAAALPATRSAAPNGSLGVA</sequence>
<evidence type="ECO:0000256" key="2">
    <source>
        <dbReference type="ARBA" id="ARBA00008787"/>
    </source>
</evidence>
<dbReference type="AlphaFoldDB" id="A0A7M4DDH8"/>
<reference evidence="6 7" key="1">
    <citation type="submission" date="2019-11" db="EMBL/GenBank/DDBJ databases">
        <authorList>
            <person name="Criscuolo A."/>
        </authorList>
    </citation>
    <scope>NUCLEOTIDE SEQUENCE [LARGE SCALE GENOMIC DNA]</scope>
    <source>
        <strain evidence="6">CIP111667</strain>
    </source>
</reference>
<proteinExistence type="inferred from homology"/>
<dbReference type="Gene3D" id="1.20.120.340">
    <property type="entry name" value="Flagellar protein FliS"/>
    <property type="match status" value="1"/>
</dbReference>
<dbReference type="PANTHER" id="PTHR34773">
    <property type="entry name" value="FLAGELLAR SECRETION CHAPERONE FLIS"/>
    <property type="match status" value="1"/>
</dbReference>